<keyword evidence="4 6" id="KW-1133">Transmembrane helix</keyword>
<feature type="transmembrane region" description="Helical" evidence="6">
    <location>
        <begin position="575"/>
        <end position="599"/>
    </location>
</feature>
<dbReference type="RefSeq" id="WP_005949651.1">
    <property type="nucleotide sequence ID" value="NZ_CP136423.1"/>
</dbReference>
<keyword evidence="9" id="KW-1185">Reference proteome</keyword>
<feature type="transmembrane region" description="Helical" evidence="6">
    <location>
        <begin position="284"/>
        <end position="304"/>
    </location>
</feature>
<feature type="domain" description="ABC3 transporter permease C-terminal" evidence="7">
    <location>
        <begin position="60"/>
        <end position="177"/>
    </location>
</feature>
<comment type="caution">
    <text evidence="8">The sequence shown here is derived from an EMBL/GenBank/DDBJ whole genome shotgun (WGS) entry which is preliminary data.</text>
</comment>
<evidence type="ECO:0000313" key="8">
    <source>
        <dbReference type="EMBL" id="EEG48700.1"/>
    </source>
</evidence>
<sequence length="703" mass="79988">MTLTKVWKKLRERNWEQYRQFYFCVGFAVMLVSSYLLMLNSPLVQKTLPDGGDSRKQVYMMLCLAMVGCMIFVVYAANLFLRYKSREIGVFLALGTDKGKLSKALFAELGKCTLVVSVVGLAAGGVVSFLVGKLFEAIAKGAAVSFFVFTGTGWLYGILYTAVLFGVIMILTARFLKRSNIMDILNEHRKQEPLKRQVSFSYLLTGIVLTVLGVVIGFVVPNVIASVFHHWLGGWTNFFYILTLWGLYRIMVYSVSCHKKGRNPQKYYKHLVSYGLLKFQGASIVRNMLVITLLLLGGMFAVFYTPSQMNSMNASLDAYEAMYSYCYTEDAEELSKNEVFALAADYGVQISNYREAEFLQVLGSGVDRDHMDESGNLLEQYEKKHAVYECISASQYEQMTGQKASVEDGTYYMIQSEDAYENVFNRFDDMDQIYLEREDSYLPMEYQGNVIYQSLLNGDWGFDINARFVVSDGDYKKIAAHTMTYPRVKQVLFDSDKPEKAVEFNNELYKIFAQRMSDSMKVGSNYDAYKAKTSEPDSMYAMEAIYDADNPVKESDWQYEPTLLVLKEKNGLMTYAVYLLIFLYVSVICLAAVVVVAYARSQSVGLSSRQVFEDLEKLGADHGYLRRILRSQIQKVYFLPTLVGGLGILAFEILMCQINDGRLTKQELKMLPVLAVITLIMMAFQYLMYRASLHKVQKELSLL</sequence>
<keyword evidence="2" id="KW-1003">Cell membrane</keyword>
<keyword evidence="5 6" id="KW-0472">Membrane</keyword>
<feature type="transmembrane region" description="Helical" evidence="6">
    <location>
        <begin position="112"/>
        <end position="134"/>
    </location>
</feature>
<evidence type="ECO:0000256" key="5">
    <source>
        <dbReference type="ARBA" id="ARBA00023136"/>
    </source>
</evidence>
<reference evidence="8 9" key="2">
    <citation type="submission" date="2009-02" db="EMBL/GenBank/DDBJ databases">
        <title>Draft genome sequence of Blautia hydrogenotrophica DSM 10507 (Ruminococcus hydrogenotrophicus DSM 10507).</title>
        <authorList>
            <person name="Sudarsanam P."/>
            <person name="Ley R."/>
            <person name="Guruge J."/>
            <person name="Turnbaugh P.J."/>
            <person name="Mahowald M."/>
            <person name="Liep D."/>
            <person name="Gordon J."/>
        </authorList>
    </citation>
    <scope>NUCLEOTIDE SEQUENCE [LARGE SCALE GENOMIC DNA]</scope>
    <source>
        <strain evidence="9">DSM 10507 / JCM 14656 / S5a33</strain>
    </source>
</reference>
<dbReference type="PANTHER" id="PTHR46795:SF3">
    <property type="entry name" value="ABC TRANSPORTER PERMEASE"/>
    <property type="match status" value="1"/>
</dbReference>
<evidence type="ECO:0000259" key="7">
    <source>
        <dbReference type="Pfam" id="PF02687"/>
    </source>
</evidence>
<gene>
    <name evidence="8" type="ORF">RUMHYD_02368</name>
</gene>
<accession>C0CNC9</accession>
<feature type="transmembrane region" description="Helical" evidence="6">
    <location>
        <begin position="58"/>
        <end position="81"/>
    </location>
</feature>
<feature type="transmembrane region" description="Helical" evidence="6">
    <location>
        <begin position="197"/>
        <end position="220"/>
    </location>
</feature>
<evidence type="ECO:0000256" key="2">
    <source>
        <dbReference type="ARBA" id="ARBA00022475"/>
    </source>
</evidence>
<evidence type="ECO:0000256" key="3">
    <source>
        <dbReference type="ARBA" id="ARBA00022692"/>
    </source>
</evidence>
<feature type="transmembrane region" description="Helical" evidence="6">
    <location>
        <begin position="232"/>
        <end position="252"/>
    </location>
</feature>
<dbReference type="InterPro" id="IPR052536">
    <property type="entry name" value="ABC-4_Integral_Memb_Prot"/>
</dbReference>
<comment type="subcellular location">
    <subcellularLocation>
        <location evidence="1">Cell membrane</location>
        <topology evidence="1">Multi-pass membrane protein</topology>
    </subcellularLocation>
</comment>
<name>C0CNC9_BLAHS</name>
<keyword evidence="3 6" id="KW-0812">Transmembrane</keyword>
<dbReference type="InterPro" id="IPR003838">
    <property type="entry name" value="ABC3_permease_C"/>
</dbReference>
<protein>
    <recommendedName>
        <fullName evidence="7">ABC3 transporter permease C-terminal domain-containing protein</fullName>
    </recommendedName>
</protein>
<reference evidence="8 9" key="1">
    <citation type="submission" date="2009-01" db="EMBL/GenBank/DDBJ databases">
        <authorList>
            <person name="Fulton L."/>
            <person name="Clifton S."/>
            <person name="Fulton B."/>
            <person name="Xu J."/>
            <person name="Minx P."/>
            <person name="Pepin K.H."/>
            <person name="Johnson M."/>
            <person name="Bhonagiri V."/>
            <person name="Nash W.E."/>
            <person name="Mardis E.R."/>
            <person name="Wilson R.K."/>
        </authorList>
    </citation>
    <scope>NUCLEOTIDE SEQUENCE [LARGE SCALE GENOMIC DNA]</scope>
    <source>
        <strain evidence="9">DSM 10507 / JCM 14656 / S5a33</strain>
    </source>
</reference>
<dbReference type="HOGENOM" id="CLU_394675_0_0_9"/>
<evidence type="ECO:0000256" key="4">
    <source>
        <dbReference type="ARBA" id="ARBA00022989"/>
    </source>
</evidence>
<feature type="transmembrane region" description="Helical" evidence="6">
    <location>
        <begin position="636"/>
        <end position="658"/>
    </location>
</feature>
<dbReference type="PATRIC" id="fig|476272.21.peg.1803"/>
<feature type="transmembrane region" description="Helical" evidence="6">
    <location>
        <begin position="670"/>
        <end position="689"/>
    </location>
</feature>
<dbReference type="AlphaFoldDB" id="C0CNC9"/>
<dbReference type="eggNOG" id="COG0577">
    <property type="taxonomic scope" value="Bacteria"/>
</dbReference>
<dbReference type="GeneID" id="86821088"/>
<evidence type="ECO:0000256" key="6">
    <source>
        <dbReference type="SAM" id="Phobius"/>
    </source>
</evidence>
<evidence type="ECO:0000313" key="9">
    <source>
        <dbReference type="Proteomes" id="UP000003100"/>
    </source>
</evidence>
<evidence type="ECO:0000256" key="1">
    <source>
        <dbReference type="ARBA" id="ARBA00004651"/>
    </source>
</evidence>
<feature type="transmembrane region" description="Helical" evidence="6">
    <location>
        <begin position="21"/>
        <end position="38"/>
    </location>
</feature>
<dbReference type="GO" id="GO:0005886">
    <property type="term" value="C:plasma membrane"/>
    <property type="evidence" value="ECO:0007669"/>
    <property type="project" value="UniProtKB-SubCell"/>
</dbReference>
<feature type="transmembrane region" description="Helical" evidence="6">
    <location>
        <begin position="154"/>
        <end position="176"/>
    </location>
</feature>
<dbReference type="Proteomes" id="UP000003100">
    <property type="component" value="Unassembled WGS sequence"/>
</dbReference>
<dbReference type="EMBL" id="ACBZ01000126">
    <property type="protein sequence ID" value="EEG48700.1"/>
    <property type="molecule type" value="Genomic_DNA"/>
</dbReference>
<dbReference type="PANTHER" id="PTHR46795">
    <property type="entry name" value="ABC TRANSPORTER PERMEASE-RELATED-RELATED"/>
    <property type="match status" value="1"/>
</dbReference>
<organism evidence="8 9">
    <name type="scientific">Blautia hydrogenotrophica (strain DSM 10507 / JCM 14656 / S5a33)</name>
    <name type="common">Ruminococcus hydrogenotrophicus</name>
    <dbReference type="NCBI Taxonomy" id="476272"/>
    <lineage>
        <taxon>Bacteria</taxon>
        <taxon>Bacillati</taxon>
        <taxon>Bacillota</taxon>
        <taxon>Clostridia</taxon>
        <taxon>Lachnospirales</taxon>
        <taxon>Lachnospiraceae</taxon>
        <taxon>Blautia</taxon>
    </lineage>
</organism>
<proteinExistence type="predicted"/>
<dbReference type="Pfam" id="PF02687">
    <property type="entry name" value="FtsX"/>
    <property type="match status" value="1"/>
</dbReference>